<dbReference type="Proteomes" id="UP000038045">
    <property type="component" value="Unplaced"/>
</dbReference>
<dbReference type="Pfam" id="PF16826">
    <property type="entry name" value="DUF5076"/>
    <property type="match status" value="1"/>
</dbReference>
<organism evidence="2 3">
    <name type="scientific">Parastrongyloides trichosuri</name>
    <name type="common">Possum-specific nematode worm</name>
    <dbReference type="NCBI Taxonomy" id="131310"/>
    <lineage>
        <taxon>Eukaryota</taxon>
        <taxon>Metazoa</taxon>
        <taxon>Ecdysozoa</taxon>
        <taxon>Nematoda</taxon>
        <taxon>Chromadorea</taxon>
        <taxon>Rhabditida</taxon>
        <taxon>Tylenchina</taxon>
        <taxon>Panagrolaimomorpha</taxon>
        <taxon>Strongyloidoidea</taxon>
        <taxon>Strongyloididae</taxon>
        <taxon>Parastrongyloides</taxon>
    </lineage>
</organism>
<evidence type="ECO:0000313" key="3">
    <source>
        <dbReference type="WBParaSite" id="PTRK_0000555400.1"/>
    </source>
</evidence>
<sequence length="328" mass="36390">MPDGESRRSEKLAQRGRQDSEYASGFQGRPAAFLSRDGPDPPLRRARGPAVRHGPDRGLLPPVHRPGSRGRRHDVRPRVRRAGRRGLRRADRQGQGPPRRQGRHHHGPHPHGRIRPAGRRTTGRRGHFGRGRRPAHPASAGSRNHRRERQEDQPPGLGRRGLGSDGRRRRSGRPRDRARLRLPGRPAAARAPGRRAAALRRQPGSPVPAGRRQDRRRREEGDGVTEAAEFELAVPDSVAADADAVELLRMWWSNNEPVMSVKPAFADPIKFGELLAYAARHMAHGYAVRHGHNEKAAYDRILQGLSDVIKADNVRTVAEPVSPQAGNA</sequence>
<protein>
    <submittedName>
        <fullName evidence="3">DUF5076 domain-containing protein</fullName>
    </submittedName>
</protein>
<dbReference type="WBParaSite" id="PTRK_0000555400.1">
    <property type="protein sequence ID" value="PTRK_0000555400.1"/>
    <property type="gene ID" value="PTRK_0000555400"/>
</dbReference>
<accession>A0A0N4ZDA8</accession>
<proteinExistence type="predicted"/>
<feature type="compositionally biased region" description="Basic and acidic residues" evidence="1">
    <location>
        <begin position="1"/>
        <end position="20"/>
    </location>
</feature>
<evidence type="ECO:0000256" key="1">
    <source>
        <dbReference type="SAM" id="MobiDB-lite"/>
    </source>
</evidence>
<evidence type="ECO:0000313" key="2">
    <source>
        <dbReference type="Proteomes" id="UP000038045"/>
    </source>
</evidence>
<feature type="compositionally biased region" description="Low complexity" evidence="1">
    <location>
        <begin position="183"/>
        <end position="201"/>
    </location>
</feature>
<name>A0A0N4ZDA8_PARTI</name>
<dbReference type="InterPro" id="IPR031796">
    <property type="entry name" value="DUF5076"/>
</dbReference>
<feature type="compositionally biased region" description="Basic residues" evidence="1">
    <location>
        <begin position="100"/>
        <end position="135"/>
    </location>
</feature>
<keyword evidence="2" id="KW-1185">Reference proteome</keyword>
<dbReference type="Gene3D" id="3.30.2370.10">
    <property type="entry name" value="putative pyruvate dehydrogenase"/>
    <property type="match status" value="1"/>
</dbReference>
<feature type="region of interest" description="Disordered" evidence="1">
    <location>
        <begin position="1"/>
        <end position="224"/>
    </location>
</feature>
<feature type="compositionally biased region" description="Basic residues" evidence="1">
    <location>
        <begin position="66"/>
        <end position="87"/>
    </location>
</feature>
<reference evidence="3" key="1">
    <citation type="submission" date="2017-02" db="UniProtKB">
        <authorList>
            <consortium name="WormBaseParasite"/>
        </authorList>
    </citation>
    <scope>IDENTIFICATION</scope>
</reference>
<dbReference type="AlphaFoldDB" id="A0A0N4ZDA8"/>